<keyword evidence="4 7" id="KW-0812">Transmembrane</keyword>
<evidence type="ECO:0000256" key="2">
    <source>
        <dbReference type="ARBA" id="ARBA00022475"/>
    </source>
</evidence>
<keyword evidence="6 7" id="KW-0472">Membrane</keyword>
<dbReference type="PANTHER" id="PTHR30589">
    <property type="entry name" value="PROLIPOPROTEIN DIACYLGLYCERYL TRANSFERASE"/>
    <property type="match status" value="1"/>
</dbReference>
<comment type="similarity">
    <text evidence="1 7">Belongs to the Lgt family.</text>
</comment>
<comment type="caution">
    <text evidence="8">The sequence shown here is derived from an EMBL/GenBank/DDBJ whole genome shotgun (WGS) entry which is preliminary data.</text>
</comment>
<feature type="transmembrane region" description="Helical" evidence="7">
    <location>
        <begin position="44"/>
        <end position="67"/>
    </location>
</feature>
<organism evidence="8 9">
    <name type="scientific">Andreesenia angusta</name>
    <dbReference type="NCBI Taxonomy" id="39480"/>
    <lineage>
        <taxon>Bacteria</taxon>
        <taxon>Bacillati</taxon>
        <taxon>Bacillota</taxon>
        <taxon>Tissierellia</taxon>
        <taxon>Tissierellales</taxon>
        <taxon>Gottschalkiaceae</taxon>
        <taxon>Andreesenia</taxon>
    </lineage>
</organism>
<dbReference type="STRING" id="39480.EUAN_08220"/>
<evidence type="ECO:0000313" key="8">
    <source>
        <dbReference type="EMBL" id="OHW63038.1"/>
    </source>
</evidence>
<dbReference type="PROSITE" id="PS01311">
    <property type="entry name" value="LGT"/>
    <property type="match status" value="1"/>
</dbReference>
<evidence type="ECO:0000256" key="3">
    <source>
        <dbReference type="ARBA" id="ARBA00022679"/>
    </source>
</evidence>
<evidence type="ECO:0000256" key="7">
    <source>
        <dbReference type="HAMAP-Rule" id="MF_01147"/>
    </source>
</evidence>
<keyword evidence="8" id="KW-0449">Lipoprotein</keyword>
<evidence type="ECO:0000256" key="4">
    <source>
        <dbReference type="ARBA" id="ARBA00022692"/>
    </source>
</evidence>
<feature type="transmembrane region" description="Helical" evidence="7">
    <location>
        <begin position="185"/>
        <end position="204"/>
    </location>
</feature>
<feature type="transmembrane region" description="Helical" evidence="7">
    <location>
        <begin position="13"/>
        <end position="32"/>
    </location>
</feature>
<evidence type="ECO:0000313" key="9">
    <source>
        <dbReference type="Proteomes" id="UP000180254"/>
    </source>
</evidence>
<evidence type="ECO:0000256" key="1">
    <source>
        <dbReference type="ARBA" id="ARBA00007150"/>
    </source>
</evidence>
<dbReference type="EMBL" id="MKIE01000002">
    <property type="protein sequence ID" value="OHW63038.1"/>
    <property type="molecule type" value="Genomic_DNA"/>
</dbReference>
<dbReference type="Pfam" id="PF01790">
    <property type="entry name" value="LGT"/>
    <property type="match status" value="1"/>
</dbReference>
<feature type="transmembrane region" description="Helical" evidence="7">
    <location>
        <begin position="216"/>
        <end position="236"/>
    </location>
</feature>
<dbReference type="NCBIfam" id="TIGR00544">
    <property type="entry name" value="lgt"/>
    <property type="match status" value="1"/>
</dbReference>
<dbReference type="EC" id="2.5.1.145" evidence="7"/>
<dbReference type="InterPro" id="IPR001640">
    <property type="entry name" value="Lgt"/>
</dbReference>
<dbReference type="HAMAP" id="MF_01147">
    <property type="entry name" value="Lgt"/>
    <property type="match status" value="1"/>
</dbReference>
<evidence type="ECO:0000256" key="5">
    <source>
        <dbReference type="ARBA" id="ARBA00022989"/>
    </source>
</evidence>
<keyword evidence="9" id="KW-1185">Reference proteome</keyword>
<comment type="catalytic activity">
    <reaction evidence="7">
        <text>L-cysteinyl-[prolipoprotein] + a 1,2-diacyl-sn-glycero-3-phospho-(1'-sn-glycerol) = an S-1,2-diacyl-sn-glyceryl-L-cysteinyl-[prolipoprotein] + sn-glycerol 1-phosphate + H(+)</text>
        <dbReference type="Rhea" id="RHEA:56712"/>
        <dbReference type="Rhea" id="RHEA-COMP:14679"/>
        <dbReference type="Rhea" id="RHEA-COMP:14680"/>
        <dbReference type="ChEBI" id="CHEBI:15378"/>
        <dbReference type="ChEBI" id="CHEBI:29950"/>
        <dbReference type="ChEBI" id="CHEBI:57685"/>
        <dbReference type="ChEBI" id="CHEBI:64716"/>
        <dbReference type="ChEBI" id="CHEBI:140658"/>
        <dbReference type="EC" id="2.5.1.145"/>
    </reaction>
</comment>
<comment type="subcellular location">
    <subcellularLocation>
        <location evidence="7">Cell membrane</location>
        <topology evidence="7">Multi-pass membrane protein</topology>
    </subcellularLocation>
</comment>
<dbReference type="GO" id="GO:0005886">
    <property type="term" value="C:plasma membrane"/>
    <property type="evidence" value="ECO:0007669"/>
    <property type="project" value="UniProtKB-SubCell"/>
</dbReference>
<keyword evidence="3 7" id="KW-0808">Transferase</keyword>
<gene>
    <name evidence="7 8" type="primary">lgt</name>
    <name evidence="8" type="ORF">EUAN_08220</name>
</gene>
<comment type="pathway">
    <text evidence="7">Protein modification; lipoprotein biosynthesis (diacylglyceryl transfer).</text>
</comment>
<proteinExistence type="inferred from homology"/>
<dbReference type="AlphaFoldDB" id="A0A1S1V8W6"/>
<evidence type="ECO:0000256" key="6">
    <source>
        <dbReference type="ARBA" id="ARBA00023136"/>
    </source>
</evidence>
<dbReference type="GO" id="GO:0042158">
    <property type="term" value="P:lipoprotein biosynthetic process"/>
    <property type="evidence" value="ECO:0007669"/>
    <property type="project" value="UniProtKB-UniRule"/>
</dbReference>
<feature type="transmembrane region" description="Helical" evidence="7">
    <location>
        <begin position="87"/>
        <end position="104"/>
    </location>
</feature>
<keyword evidence="8" id="KW-0328">Glycosyltransferase</keyword>
<feature type="binding site" evidence="7">
    <location>
        <position position="130"/>
    </location>
    <ligand>
        <name>a 1,2-diacyl-sn-glycero-3-phospho-(1'-sn-glycerol)</name>
        <dbReference type="ChEBI" id="CHEBI:64716"/>
    </ligand>
</feature>
<protein>
    <recommendedName>
        <fullName evidence="7">Phosphatidylglycerol--prolipoprotein diacylglyceryl transferase</fullName>
        <ecNumber evidence="7">2.5.1.145</ecNumber>
    </recommendedName>
</protein>
<reference evidence="8 9" key="1">
    <citation type="submission" date="2016-09" db="EMBL/GenBank/DDBJ databases">
        <title>Genome sequence of Eubacterium angustum.</title>
        <authorList>
            <person name="Poehlein A."/>
            <person name="Daniel R."/>
        </authorList>
    </citation>
    <scope>NUCLEOTIDE SEQUENCE [LARGE SCALE GENOMIC DNA]</scope>
    <source>
        <strain evidence="8 9">DSM 1989</strain>
    </source>
</reference>
<dbReference type="Proteomes" id="UP000180254">
    <property type="component" value="Unassembled WGS sequence"/>
</dbReference>
<dbReference type="GO" id="GO:0008961">
    <property type="term" value="F:phosphatidylglycerol-prolipoprotein diacylglyceryl transferase activity"/>
    <property type="evidence" value="ECO:0007669"/>
    <property type="project" value="UniProtKB-UniRule"/>
</dbReference>
<dbReference type="RefSeq" id="WP_071061948.1">
    <property type="nucleotide sequence ID" value="NZ_MKIE01000002.1"/>
</dbReference>
<sequence>MDPVAFNIFGIDVMWYGIIISIGVILGTAVAMKGAKREGVKEDIVLDLLIVAIPMAIVGARIYYVAFSWDSYAGDIKSILNIREGGLAIHGGLIAATITAYIFCRVKKLKFWKIADIMAPGIVLGQAIGRWGNYVNQEAHGGPTDLPWAITVDGVGVHPTFLYESIWNLGVLGLLLYYRKKGKAFEGEIFLMYIALYSLGRLFIEGLRTDSLMFGGIRVAQLLSASVIIVALYFIYRNRKLAKAKGK</sequence>
<keyword evidence="2 7" id="KW-1003">Cell membrane</keyword>
<comment type="function">
    <text evidence="7">Catalyzes the transfer of the diacylglyceryl group from phosphatidylglycerol to the sulfhydryl group of the N-terminal cysteine of a prolipoprotein, the first step in the formation of mature lipoproteins.</text>
</comment>
<keyword evidence="5 7" id="KW-1133">Transmembrane helix</keyword>
<accession>A0A1S1V8W6</accession>
<dbReference type="PANTHER" id="PTHR30589:SF0">
    <property type="entry name" value="PHOSPHATIDYLGLYCEROL--PROLIPOPROTEIN DIACYLGLYCERYL TRANSFERASE"/>
    <property type="match status" value="1"/>
</dbReference>
<name>A0A1S1V8W6_9FIRM</name>
<dbReference type="UniPathway" id="UPA00664"/>